<dbReference type="PANTHER" id="PTHR42748:SF7">
    <property type="entry name" value="NMRA LIKE REDOX SENSOR 1-RELATED"/>
    <property type="match status" value="1"/>
</dbReference>
<accession>A0A1I6TBV5</accession>
<dbReference type="EMBL" id="FPAB01000004">
    <property type="protein sequence ID" value="SFS86477.1"/>
    <property type="molecule type" value="Genomic_DNA"/>
</dbReference>
<keyword evidence="5" id="KW-1185">Reference proteome</keyword>
<feature type="domain" description="NmrA-like" evidence="3">
    <location>
        <begin position="11"/>
        <end position="242"/>
    </location>
</feature>
<dbReference type="InterPro" id="IPR036291">
    <property type="entry name" value="NAD(P)-bd_dom_sf"/>
</dbReference>
<evidence type="ECO:0000313" key="5">
    <source>
        <dbReference type="Proteomes" id="UP000198873"/>
    </source>
</evidence>
<dbReference type="Gene3D" id="3.40.50.720">
    <property type="entry name" value="NAD(P)-binding Rossmann-like Domain"/>
    <property type="match status" value="1"/>
</dbReference>
<dbReference type="AlphaFoldDB" id="A0A1I6TBV5"/>
<keyword evidence="2" id="KW-0521">NADP</keyword>
<dbReference type="InterPro" id="IPR051164">
    <property type="entry name" value="NmrA-like_oxidored"/>
</dbReference>
<dbReference type="Pfam" id="PF05368">
    <property type="entry name" value="NmrA"/>
    <property type="match status" value="1"/>
</dbReference>
<comment type="similarity">
    <text evidence="1">Belongs to the NmrA-type oxidoreductase family.</text>
</comment>
<proteinExistence type="inferred from homology"/>
<organism evidence="4 5">
    <name type="scientific">Streptomyces harbinensis</name>
    <dbReference type="NCBI Taxonomy" id="1176198"/>
    <lineage>
        <taxon>Bacteria</taxon>
        <taxon>Bacillati</taxon>
        <taxon>Actinomycetota</taxon>
        <taxon>Actinomycetes</taxon>
        <taxon>Kitasatosporales</taxon>
        <taxon>Streptomycetaceae</taxon>
        <taxon>Streptomyces</taxon>
    </lineage>
</organism>
<protein>
    <submittedName>
        <fullName evidence="4">Uncharacterized conserved protein YbjT, contains NAD(P)-binding and DUF2867 domains</fullName>
    </submittedName>
</protein>
<name>A0A1I6TBV5_9ACTN</name>
<dbReference type="RefSeq" id="WP_093843226.1">
    <property type="nucleotide sequence ID" value="NZ_FPAB01000004.1"/>
</dbReference>
<dbReference type="PANTHER" id="PTHR42748">
    <property type="entry name" value="NITROGEN METABOLITE REPRESSION PROTEIN NMRA FAMILY MEMBER"/>
    <property type="match status" value="1"/>
</dbReference>
<evidence type="ECO:0000313" key="4">
    <source>
        <dbReference type="EMBL" id="SFS86477.1"/>
    </source>
</evidence>
<evidence type="ECO:0000259" key="3">
    <source>
        <dbReference type="Pfam" id="PF05368"/>
    </source>
</evidence>
<evidence type="ECO:0000256" key="1">
    <source>
        <dbReference type="ARBA" id="ARBA00006328"/>
    </source>
</evidence>
<dbReference type="STRING" id="1176198.SAMN05444716_104526"/>
<dbReference type="InterPro" id="IPR008030">
    <property type="entry name" value="NmrA-like"/>
</dbReference>
<dbReference type="Proteomes" id="UP000198873">
    <property type="component" value="Unassembled WGS sequence"/>
</dbReference>
<gene>
    <name evidence="4" type="ORF">SAMN05444716_104526</name>
</gene>
<sequence>MTHTRRERCYLVTGATGFQGGAVARLLAGRGDTVRGLARQPGRADTAGAPLVTPVAADLGNAEDLRKAFDGVTHAAVVMPLEYAADTVARYARNIADAARDAGVERIVYNTNTPLPDAVTGFAGFETRRAAEEILLGSGVPTVVIRPPVYLDNLFSPWNGPALVNDGVLAYPLPAGQRVAWMSHQDLATVVAAAFEAEHLVGRVLNVGGAEVLTGPELADRFGRALAREVTYVPLEVARFEEGLAQVVGSAAAAGVAGIYHHVAGGTAAHLLDPEPADVEHELGVRLTPALEWIGAQPWQTWARAAD</sequence>
<reference evidence="5" key="1">
    <citation type="submission" date="2016-10" db="EMBL/GenBank/DDBJ databases">
        <authorList>
            <person name="Varghese N."/>
            <person name="Submissions S."/>
        </authorList>
    </citation>
    <scope>NUCLEOTIDE SEQUENCE [LARGE SCALE GENOMIC DNA]</scope>
    <source>
        <strain evidence="5">CGMCC 4.7047</strain>
    </source>
</reference>
<evidence type="ECO:0000256" key="2">
    <source>
        <dbReference type="ARBA" id="ARBA00022857"/>
    </source>
</evidence>
<dbReference type="SUPFAM" id="SSF51735">
    <property type="entry name" value="NAD(P)-binding Rossmann-fold domains"/>
    <property type="match status" value="1"/>
</dbReference>